<evidence type="ECO:0000313" key="1">
    <source>
        <dbReference type="Proteomes" id="UP000092443"/>
    </source>
</evidence>
<keyword evidence="1" id="KW-1185">Reference proteome</keyword>
<proteinExistence type="predicted"/>
<organism evidence="1 2">
    <name type="scientific">Glossina fuscipes</name>
    <dbReference type="NCBI Taxonomy" id="7396"/>
    <lineage>
        <taxon>Eukaryota</taxon>
        <taxon>Metazoa</taxon>
        <taxon>Ecdysozoa</taxon>
        <taxon>Arthropoda</taxon>
        <taxon>Hexapoda</taxon>
        <taxon>Insecta</taxon>
        <taxon>Pterygota</taxon>
        <taxon>Neoptera</taxon>
        <taxon>Endopterygota</taxon>
        <taxon>Diptera</taxon>
        <taxon>Brachycera</taxon>
        <taxon>Muscomorpha</taxon>
        <taxon>Hippoboscoidea</taxon>
        <taxon>Glossinidae</taxon>
        <taxon>Glossina</taxon>
    </lineage>
</organism>
<dbReference type="Proteomes" id="UP000092443">
    <property type="component" value="Unplaced"/>
</dbReference>
<dbReference type="GeneID" id="119636274"/>
<dbReference type="KEGG" id="gfs:119636274"/>
<evidence type="ECO:0000313" key="2">
    <source>
        <dbReference type="RefSeq" id="XP_037887503.1"/>
    </source>
</evidence>
<sequence length="153" mass="17923">MNEPYPFLDAGCDRQLIWQVSAFDLNVYEENPIDKVYETTQAYESERDCSCISRFIKRIRSTVKSYFTSLSLRQVILNDTYAAFKKFHFTVSCDKSGFTKKGMIRTFEFLKIVLRHATNLLAGRKPKHFPFLRECACRRFSDGIYIVATKRES</sequence>
<accession>A0A9C5YVU7</accession>
<name>A0A9C5YVU7_9MUSC</name>
<reference evidence="2" key="1">
    <citation type="submission" date="2025-08" db="UniProtKB">
        <authorList>
            <consortium name="RefSeq"/>
        </authorList>
    </citation>
    <scope>IDENTIFICATION</scope>
    <source>
        <tissue evidence="2">Whole body pupa</tissue>
    </source>
</reference>
<dbReference type="AlphaFoldDB" id="A0A9C5YVU7"/>
<dbReference type="RefSeq" id="XP_037887503.1">
    <property type="nucleotide sequence ID" value="XM_038031575.1"/>
</dbReference>
<gene>
    <name evidence="2" type="primary">LOC119636274</name>
</gene>
<protein>
    <submittedName>
        <fullName evidence="2">Uncharacterized protein LOC119636274</fullName>
    </submittedName>
</protein>